<protein>
    <submittedName>
        <fullName evidence="2">Uncharacterized protein</fullName>
    </submittedName>
</protein>
<evidence type="ECO:0000313" key="2">
    <source>
        <dbReference type="EMBL" id="GAA3220878.1"/>
    </source>
</evidence>
<sequence length="56" mass="6135">MGRPAAVSRGALHRHDAQKGIGGHGGERREMKLTVTDDMGGRAAQPDVQRTTRRRK</sequence>
<keyword evidence="3" id="KW-1185">Reference proteome</keyword>
<feature type="region of interest" description="Disordered" evidence="1">
    <location>
        <begin position="1"/>
        <end position="56"/>
    </location>
</feature>
<proteinExistence type="predicted"/>
<accession>A0ABP6QD01</accession>
<dbReference type="Proteomes" id="UP001501237">
    <property type="component" value="Unassembled WGS sequence"/>
</dbReference>
<organism evidence="2 3">
    <name type="scientific">Actinocorallia longicatena</name>
    <dbReference type="NCBI Taxonomy" id="111803"/>
    <lineage>
        <taxon>Bacteria</taxon>
        <taxon>Bacillati</taxon>
        <taxon>Actinomycetota</taxon>
        <taxon>Actinomycetes</taxon>
        <taxon>Streptosporangiales</taxon>
        <taxon>Thermomonosporaceae</taxon>
        <taxon>Actinocorallia</taxon>
    </lineage>
</organism>
<evidence type="ECO:0000256" key="1">
    <source>
        <dbReference type="SAM" id="MobiDB-lite"/>
    </source>
</evidence>
<gene>
    <name evidence="2" type="ORF">GCM10010468_45730</name>
</gene>
<evidence type="ECO:0000313" key="3">
    <source>
        <dbReference type="Proteomes" id="UP001501237"/>
    </source>
</evidence>
<dbReference type="EMBL" id="BAAAUV010000011">
    <property type="protein sequence ID" value="GAA3220878.1"/>
    <property type="molecule type" value="Genomic_DNA"/>
</dbReference>
<name>A0ABP6QD01_9ACTN</name>
<comment type="caution">
    <text evidence="2">The sequence shown here is derived from an EMBL/GenBank/DDBJ whole genome shotgun (WGS) entry which is preliminary data.</text>
</comment>
<reference evidence="3" key="1">
    <citation type="journal article" date="2019" name="Int. J. Syst. Evol. Microbiol.">
        <title>The Global Catalogue of Microorganisms (GCM) 10K type strain sequencing project: providing services to taxonomists for standard genome sequencing and annotation.</title>
        <authorList>
            <consortium name="The Broad Institute Genomics Platform"/>
            <consortium name="The Broad Institute Genome Sequencing Center for Infectious Disease"/>
            <person name="Wu L."/>
            <person name="Ma J."/>
        </authorList>
    </citation>
    <scope>NUCLEOTIDE SEQUENCE [LARGE SCALE GENOMIC DNA]</scope>
    <source>
        <strain evidence="3">JCM 9377</strain>
    </source>
</reference>